<comment type="caution">
    <text evidence="1">The sequence shown here is derived from an EMBL/GenBank/DDBJ whole genome shotgun (WGS) entry which is preliminary data.</text>
</comment>
<dbReference type="RefSeq" id="WP_105367345.1">
    <property type="nucleotide sequence ID" value="NZ_NEMB01000003.1"/>
</dbReference>
<evidence type="ECO:0000313" key="2">
    <source>
        <dbReference type="Proteomes" id="UP000239720"/>
    </source>
</evidence>
<evidence type="ECO:0000313" key="1">
    <source>
        <dbReference type="EMBL" id="PQQ65409.1"/>
    </source>
</evidence>
<name>A0A2S8R6I5_9FIRM</name>
<dbReference type="AlphaFoldDB" id="A0A2S8R6I5"/>
<proteinExistence type="predicted"/>
<organism evidence="1 2">
    <name type="scientific">Acetivibrio saccincola</name>
    <dbReference type="NCBI Taxonomy" id="1677857"/>
    <lineage>
        <taxon>Bacteria</taxon>
        <taxon>Bacillati</taxon>
        <taxon>Bacillota</taxon>
        <taxon>Clostridia</taxon>
        <taxon>Eubacteriales</taxon>
        <taxon>Oscillospiraceae</taxon>
        <taxon>Acetivibrio</taxon>
    </lineage>
</organism>
<dbReference type="Proteomes" id="UP000239720">
    <property type="component" value="Unassembled WGS sequence"/>
</dbReference>
<sequence>MAKVYTFLDKKNKQMKNQKKGETIMTLKKLKLSILTMGIVFIMFVSVAYAAYVSYNVTLPGFKVNVTLLQGTKSTNNYYVKHRNILIGPHTDGQAMNVWVEKYVNDDWVKISDTEVHYEGQGPYTLFTNPTNKGDLIRVRAENKSLSVYKYGAIGEIDLY</sequence>
<reference evidence="1 2" key="1">
    <citation type="journal article" date="2018" name="Syst. Appl. Microbiol.">
        <title>Characterization and high-quality draft genome sequence of Herbivorax saccincola A7, an anaerobic, alkaliphilic, thermophilic, cellulolytic, and xylanolytic bacterium.</title>
        <authorList>
            <person name="Aikawa S."/>
            <person name="Baramee S."/>
            <person name="Sermsathanaswadi J."/>
            <person name="Thianheng P."/>
            <person name="Tachaapaikoon C."/>
            <person name="Shikata A."/>
            <person name="Waeonukul R."/>
            <person name="Pason P."/>
            <person name="Ratanakhanokchai K."/>
            <person name="Kosugi A."/>
        </authorList>
    </citation>
    <scope>NUCLEOTIDE SEQUENCE [LARGE SCALE GENOMIC DNA]</scope>
    <source>
        <strain evidence="1 2">A7</strain>
    </source>
</reference>
<dbReference type="EMBL" id="NEMB01000003">
    <property type="protein sequence ID" value="PQQ65409.1"/>
    <property type="molecule type" value="Genomic_DNA"/>
</dbReference>
<accession>A0A2S8R6I5</accession>
<gene>
    <name evidence="1" type="ORF">B9R14_00550</name>
</gene>
<protein>
    <submittedName>
        <fullName evidence="1">Uncharacterized protein</fullName>
    </submittedName>
</protein>